<accession>A0A4P6K1H5</accession>
<dbReference type="AlphaFoldDB" id="A0A4P6K1H5"/>
<proteinExistence type="inferred from homology"/>
<evidence type="ECO:0000256" key="1">
    <source>
        <dbReference type="ARBA" id="ARBA00006611"/>
    </source>
</evidence>
<name>A0A4P6K1H5_KTERU</name>
<dbReference type="PANTHER" id="PTHR30486">
    <property type="entry name" value="TWITCHING MOTILITY PROTEIN PILT"/>
    <property type="match status" value="1"/>
</dbReference>
<dbReference type="GO" id="GO:0016887">
    <property type="term" value="F:ATP hydrolysis activity"/>
    <property type="evidence" value="ECO:0007669"/>
    <property type="project" value="InterPro"/>
</dbReference>
<dbReference type="InterPro" id="IPR050921">
    <property type="entry name" value="T4SS_GSP_E_ATPase"/>
</dbReference>
<dbReference type="EMBL" id="CP035758">
    <property type="protein sequence ID" value="QBD82027.1"/>
    <property type="molecule type" value="Genomic_DNA"/>
</dbReference>
<organism evidence="2 3">
    <name type="scientific">Ktedonosporobacter rubrisoli</name>
    <dbReference type="NCBI Taxonomy" id="2509675"/>
    <lineage>
        <taxon>Bacteria</taxon>
        <taxon>Bacillati</taxon>
        <taxon>Chloroflexota</taxon>
        <taxon>Ktedonobacteria</taxon>
        <taxon>Ktedonobacterales</taxon>
        <taxon>Ktedonosporobacteraceae</taxon>
        <taxon>Ktedonosporobacter</taxon>
    </lineage>
</organism>
<evidence type="ECO:0008006" key="4">
    <source>
        <dbReference type="Google" id="ProtNLM"/>
    </source>
</evidence>
<evidence type="ECO:0000313" key="2">
    <source>
        <dbReference type="EMBL" id="QBD82027.1"/>
    </source>
</evidence>
<keyword evidence="3" id="KW-1185">Reference proteome</keyword>
<protein>
    <recommendedName>
        <fullName evidence="4">Bacterial type II secretion system protein E domain-containing protein</fullName>
    </recommendedName>
</protein>
<dbReference type="InterPro" id="IPR027417">
    <property type="entry name" value="P-loop_NTPase"/>
</dbReference>
<dbReference type="SUPFAM" id="SSF52540">
    <property type="entry name" value="P-loop containing nucleoside triphosphate hydrolases"/>
    <property type="match status" value="2"/>
</dbReference>
<dbReference type="Gene3D" id="3.40.50.300">
    <property type="entry name" value="P-loop containing nucleotide triphosphate hydrolases"/>
    <property type="match status" value="2"/>
</dbReference>
<gene>
    <name evidence="2" type="ORF">EPA93_41040</name>
</gene>
<sequence length="284" mass="32324">MFDPRDPYERCYWHYDSRRPLSIAQLIKLRSVDAYTAALIWLLLERGTSFIIAGPTDPKPGVGKTTVLNALFQFLPEGTALAYTSGMYEDFSFMQAPDINPANTYVLCNEISDHQPFYMWGRVARRYLLLPGEGYRIATSVHADTIDDVIYMLRQELGLKADALRRLGLIIHIGMIGPESAPLRRWVTTHFLRPYPDPERPGGVTPIPLSVWHESDDSFEHADQDIIDEIAEGAGMTPREFEAALKQRMQCLEEMSQRSNVTMDQMYEAIQNVRHQQGSQLALS</sequence>
<comment type="similarity">
    <text evidence="1">Belongs to the GSP E family.</text>
</comment>
<dbReference type="PANTHER" id="PTHR30486:SF6">
    <property type="entry name" value="TYPE IV PILUS RETRACTATION ATPASE PILT"/>
    <property type="match status" value="1"/>
</dbReference>
<reference evidence="2 3" key="1">
    <citation type="submission" date="2019-01" db="EMBL/GenBank/DDBJ databases">
        <title>Ktedonosporobacter rubrisoli SCAWS-G2.</title>
        <authorList>
            <person name="Huang Y."/>
            <person name="Yan B."/>
        </authorList>
    </citation>
    <scope>NUCLEOTIDE SEQUENCE [LARGE SCALE GENOMIC DNA]</scope>
    <source>
        <strain evidence="2 3">SCAWS-G2</strain>
    </source>
</reference>
<dbReference type="Proteomes" id="UP000290365">
    <property type="component" value="Chromosome"/>
</dbReference>
<dbReference type="OrthoDB" id="145753at2"/>
<evidence type="ECO:0000313" key="3">
    <source>
        <dbReference type="Proteomes" id="UP000290365"/>
    </source>
</evidence>
<dbReference type="KEGG" id="kbs:EPA93_41040"/>
<dbReference type="RefSeq" id="WP_129893087.1">
    <property type="nucleotide sequence ID" value="NZ_CP035758.1"/>
</dbReference>